<dbReference type="Gene3D" id="3.40.50.10420">
    <property type="entry name" value="NagB/RpiA/CoA transferase-like"/>
    <property type="match status" value="1"/>
</dbReference>
<protein>
    <submittedName>
        <fullName evidence="1">Lactate utilization protein</fullName>
    </submittedName>
</protein>
<dbReference type="PANTHER" id="PTHR43682">
    <property type="entry name" value="LACTATE UTILIZATION PROTEIN C"/>
    <property type="match status" value="1"/>
</dbReference>
<sequence length="234" mass="24404">MDSRSAILGRIRAAAQAGARDEGRAAADVAARLATPPAHPTPGRVKGLTALGLIELFTKMATAVGAGVERVADPARVPHAVADYLSGLGQGLQVRIAPDPWLRAIPWDRRPSLSVAFGRAQAGDQVGVTTALAGVAETGTLVIPSGSDQATSLLFLPRIHIVILPLHHIVGTYEEAWHGLAIRQQARGLGMPRSVNMVTGPSRTADIEQTSLPHAHGPGRVQIILEGEPDPATA</sequence>
<dbReference type="Proteomes" id="UP000234752">
    <property type="component" value="Chromosome eg_1"/>
</dbReference>
<dbReference type="EMBL" id="CP025611">
    <property type="protein sequence ID" value="AUN30312.1"/>
    <property type="molecule type" value="Genomic_DNA"/>
</dbReference>
<dbReference type="AlphaFoldDB" id="A0A2K9NBC6"/>
<keyword evidence="2" id="KW-1185">Reference proteome</keyword>
<dbReference type="Pfam" id="PF02589">
    <property type="entry name" value="LUD_dom"/>
    <property type="match status" value="1"/>
</dbReference>
<dbReference type="InterPro" id="IPR024185">
    <property type="entry name" value="FTHF_cligase-like_sf"/>
</dbReference>
<organism evidence="1 2">
    <name type="scientific">Niveispirillum cyanobacteriorum</name>
    <dbReference type="NCBI Taxonomy" id="1612173"/>
    <lineage>
        <taxon>Bacteria</taxon>
        <taxon>Pseudomonadati</taxon>
        <taxon>Pseudomonadota</taxon>
        <taxon>Alphaproteobacteria</taxon>
        <taxon>Rhodospirillales</taxon>
        <taxon>Azospirillaceae</taxon>
        <taxon>Niveispirillum</taxon>
    </lineage>
</organism>
<dbReference type="KEGG" id="ncb:C0V82_08765"/>
<accession>A0A2K9NBC6</accession>
<reference evidence="1 2" key="1">
    <citation type="submission" date="2017-12" db="EMBL/GenBank/DDBJ databases">
        <title>Genomes of bacteria within cyanobacterial aggregates.</title>
        <authorList>
            <person name="Cai H."/>
        </authorList>
    </citation>
    <scope>NUCLEOTIDE SEQUENCE [LARGE SCALE GENOMIC DNA]</scope>
    <source>
        <strain evidence="1 2">TH16</strain>
    </source>
</reference>
<evidence type="ECO:0000313" key="1">
    <source>
        <dbReference type="EMBL" id="AUN30312.1"/>
    </source>
</evidence>
<dbReference type="InterPro" id="IPR037171">
    <property type="entry name" value="NagB/RpiA_transferase-like"/>
</dbReference>
<dbReference type="InterPro" id="IPR003741">
    <property type="entry name" value="LUD_dom"/>
</dbReference>
<dbReference type="PANTHER" id="PTHR43682:SF1">
    <property type="entry name" value="LACTATE UTILIZATION PROTEIN C"/>
    <property type="match status" value="1"/>
</dbReference>
<dbReference type="SUPFAM" id="SSF100950">
    <property type="entry name" value="NagB/RpiA/CoA transferase-like"/>
    <property type="match status" value="1"/>
</dbReference>
<proteinExistence type="predicted"/>
<dbReference type="OrthoDB" id="9794157at2"/>
<gene>
    <name evidence="1" type="ORF">C0V82_08765</name>
</gene>
<evidence type="ECO:0000313" key="2">
    <source>
        <dbReference type="Proteomes" id="UP000234752"/>
    </source>
</evidence>
<dbReference type="RefSeq" id="WP_102112004.1">
    <property type="nucleotide sequence ID" value="NZ_BMGN01000002.1"/>
</dbReference>
<name>A0A2K9NBC6_9PROT</name>